<evidence type="ECO:0000313" key="8">
    <source>
        <dbReference type="EMBL" id="MFD2800934.1"/>
    </source>
</evidence>
<dbReference type="Gene3D" id="3.40.50.10740">
    <property type="entry name" value="Class I glutamine amidotransferase-like"/>
    <property type="match status" value="1"/>
</dbReference>
<comment type="caution">
    <text evidence="8">The sequence shown here is derived from an EMBL/GenBank/DDBJ whole genome shotgun (WGS) entry which is preliminary data.</text>
</comment>
<dbReference type="InterPro" id="IPR027478">
    <property type="entry name" value="LdcA_N"/>
</dbReference>
<feature type="domain" description="LD-carboxypeptidase C-terminal" evidence="7">
    <location>
        <begin position="177"/>
        <end position="288"/>
    </location>
</feature>
<dbReference type="InterPro" id="IPR027461">
    <property type="entry name" value="Carboxypeptidase_A_C_sf"/>
</dbReference>
<evidence type="ECO:0000259" key="7">
    <source>
        <dbReference type="Pfam" id="PF17676"/>
    </source>
</evidence>
<dbReference type="InterPro" id="IPR029062">
    <property type="entry name" value="Class_I_gatase-like"/>
</dbReference>
<gene>
    <name evidence="8" type="ORF">ACFS2C_16205</name>
</gene>
<proteinExistence type="inferred from homology"/>
<dbReference type="RefSeq" id="WP_377390834.1">
    <property type="nucleotide sequence ID" value="NZ_JBHSAN010000024.1"/>
</dbReference>
<dbReference type="CDD" id="cd07025">
    <property type="entry name" value="Peptidase_S66"/>
    <property type="match status" value="1"/>
</dbReference>
<organism evidence="8 9">
    <name type="scientific">Prauserella oleivorans</name>
    <dbReference type="NCBI Taxonomy" id="1478153"/>
    <lineage>
        <taxon>Bacteria</taxon>
        <taxon>Bacillati</taxon>
        <taxon>Actinomycetota</taxon>
        <taxon>Actinomycetes</taxon>
        <taxon>Pseudonocardiales</taxon>
        <taxon>Pseudonocardiaceae</taxon>
        <taxon>Prauserella</taxon>
    </lineage>
</organism>
<evidence type="ECO:0000259" key="6">
    <source>
        <dbReference type="Pfam" id="PF02016"/>
    </source>
</evidence>
<dbReference type="EMBL" id="JBHUOF010000021">
    <property type="protein sequence ID" value="MFD2800934.1"/>
    <property type="molecule type" value="Genomic_DNA"/>
</dbReference>
<dbReference type="SUPFAM" id="SSF52317">
    <property type="entry name" value="Class I glutamine amidotransferase-like"/>
    <property type="match status" value="1"/>
</dbReference>
<keyword evidence="9" id="KW-1185">Reference proteome</keyword>
<feature type="domain" description="LD-carboxypeptidase N-terminal" evidence="6">
    <location>
        <begin position="14"/>
        <end position="133"/>
    </location>
</feature>
<dbReference type="InterPro" id="IPR040921">
    <property type="entry name" value="Peptidase_S66C"/>
</dbReference>
<dbReference type="InterPro" id="IPR040449">
    <property type="entry name" value="Peptidase_S66_N"/>
</dbReference>
<evidence type="ECO:0000256" key="5">
    <source>
        <dbReference type="ARBA" id="ARBA00022825"/>
    </source>
</evidence>
<protein>
    <submittedName>
        <fullName evidence="8">LD-carboxypeptidase</fullName>
    </submittedName>
</protein>
<dbReference type="PANTHER" id="PTHR30237">
    <property type="entry name" value="MURAMOYLTETRAPEPTIDE CARBOXYPEPTIDASE"/>
    <property type="match status" value="1"/>
</dbReference>
<accession>A0ABW5WAA7</accession>
<dbReference type="PANTHER" id="PTHR30237:SF2">
    <property type="entry name" value="MUREIN TETRAPEPTIDE CARBOXYPEPTIDASE"/>
    <property type="match status" value="1"/>
</dbReference>
<evidence type="ECO:0000256" key="1">
    <source>
        <dbReference type="ARBA" id="ARBA00010233"/>
    </source>
</evidence>
<evidence type="ECO:0000313" key="9">
    <source>
        <dbReference type="Proteomes" id="UP001597478"/>
    </source>
</evidence>
<dbReference type="Pfam" id="PF02016">
    <property type="entry name" value="Peptidase_S66"/>
    <property type="match status" value="1"/>
</dbReference>
<keyword evidence="5" id="KW-0720">Serine protease</keyword>
<evidence type="ECO:0000256" key="2">
    <source>
        <dbReference type="ARBA" id="ARBA00022645"/>
    </source>
</evidence>
<dbReference type="PIRSF" id="PIRSF028757">
    <property type="entry name" value="LD-carboxypeptidase"/>
    <property type="match status" value="1"/>
</dbReference>
<reference evidence="9" key="1">
    <citation type="journal article" date="2019" name="Int. J. Syst. Evol. Microbiol.">
        <title>The Global Catalogue of Microorganisms (GCM) 10K type strain sequencing project: providing services to taxonomists for standard genome sequencing and annotation.</title>
        <authorList>
            <consortium name="The Broad Institute Genomics Platform"/>
            <consortium name="The Broad Institute Genome Sequencing Center for Infectious Disease"/>
            <person name="Wu L."/>
            <person name="Ma J."/>
        </authorList>
    </citation>
    <scope>NUCLEOTIDE SEQUENCE [LARGE SCALE GENOMIC DNA]</scope>
    <source>
        <strain evidence="9">IBRC-M 10906</strain>
    </source>
</reference>
<keyword evidence="4" id="KW-0378">Hydrolase</keyword>
<comment type="similarity">
    <text evidence="1">Belongs to the peptidase S66 family.</text>
</comment>
<evidence type="ECO:0000256" key="4">
    <source>
        <dbReference type="ARBA" id="ARBA00022801"/>
    </source>
</evidence>
<dbReference type="Proteomes" id="UP001597478">
    <property type="component" value="Unassembled WGS sequence"/>
</dbReference>
<evidence type="ECO:0000256" key="3">
    <source>
        <dbReference type="ARBA" id="ARBA00022670"/>
    </source>
</evidence>
<sequence length="304" mass="31892">MTGWDGRLRLGDTVAVVAPAGPVPGDRLDAGVAVLRSWGLRVRCSAGVRERHPEFGYLAGTDTRRARDFQDAWLDPDVVAVVAARGGYGCQRMLDLIDWQALKSAPPKLFVGSSDTTALHDAIGVHLGLPTLFAPMPATTHFDRRAAEHLRATLFEPDSVRELGAPGARTLVPGSARGSLAGGNLSLLAAGVGTPESRPADGAIALLEDVDEDVYRIDRMLTHLLRAGWFDGVRGLALGSWTSCGPAGEVRSLMLDRLGPLGVPMVWDLGFGHHAGALTVPLGVPAELDADAARLVVGGPSLAA</sequence>
<dbReference type="Pfam" id="PF17676">
    <property type="entry name" value="Peptidase_S66C"/>
    <property type="match status" value="1"/>
</dbReference>
<dbReference type="InterPro" id="IPR003507">
    <property type="entry name" value="S66_fam"/>
</dbReference>
<keyword evidence="3" id="KW-0645">Protease</keyword>
<dbReference type="Gene3D" id="3.50.30.60">
    <property type="entry name" value="LD-carboxypeptidase A C-terminal domain-like"/>
    <property type="match status" value="1"/>
</dbReference>
<keyword evidence="2" id="KW-0121">Carboxypeptidase</keyword>
<dbReference type="SUPFAM" id="SSF141986">
    <property type="entry name" value="LD-carboxypeptidase A C-terminal domain-like"/>
    <property type="match status" value="1"/>
</dbReference>
<name>A0ABW5WAA7_9PSEU</name>